<protein>
    <submittedName>
        <fullName evidence="2">HPr kinase</fullName>
    </submittedName>
</protein>
<sequence>MSGPPSETLHASCVVVSGRGLVIRGASGSGKSGLALSLMALGARLVSDDRTILSRQGDGLIASAPAAIEGLIEARGLGLLGAAPAGPAPVFALVDLDLPEDHRLPPMRNISILGCDVTLLLRSETPHFAASLMQFLRTGQRRV</sequence>
<dbReference type="GO" id="GO:0006109">
    <property type="term" value="P:regulation of carbohydrate metabolic process"/>
    <property type="evidence" value="ECO:0007669"/>
    <property type="project" value="InterPro"/>
</dbReference>
<dbReference type="Gene3D" id="3.40.50.300">
    <property type="entry name" value="P-loop containing nucleotide triphosphate hydrolases"/>
    <property type="match status" value="1"/>
</dbReference>
<feature type="domain" description="HPr kinase/phosphorylase C-terminal" evidence="1">
    <location>
        <begin position="6"/>
        <end position="80"/>
    </location>
</feature>
<dbReference type="EMBL" id="BNAP01000027">
    <property type="protein sequence ID" value="GHH00623.1"/>
    <property type="molecule type" value="Genomic_DNA"/>
</dbReference>
<keyword evidence="2" id="KW-0808">Transferase</keyword>
<dbReference type="Pfam" id="PF07475">
    <property type="entry name" value="Hpr_kinase_C"/>
    <property type="match status" value="1"/>
</dbReference>
<evidence type="ECO:0000259" key="1">
    <source>
        <dbReference type="Pfam" id="PF07475"/>
    </source>
</evidence>
<dbReference type="InterPro" id="IPR027417">
    <property type="entry name" value="P-loop_NTPase"/>
</dbReference>
<dbReference type="GO" id="GO:0000155">
    <property type="term" value="F:phosphorelay sensor kinase activity"/>
    <property type="evidence" value="ECO:0007669"/>
    <property type="project" value="InterPro"/>
</dbReference>
<dbReference type="InterPro" id="IPR011104">
    <property type="entry name" value="Hpr_kin/Pase_C"/>
</dbReference>
<dbReference type="Proteomes" id="UP000611500">
    <property type="component" value="Unassembled WGS sequence"/>
</dbReference>
<dbReference type="SUPFAM" id="SSF53795">
    <property type="entry name" value="PEP carboxykinase-like"/>
    <property type="match status" value="1"/>
</dbReference>
<name>A0A8J3ME40_9RHOB</name>
<keyword evidence="2" id="KW-0418">Kinase</keyword>
<comment type="caution">
    <text evidence="2">The sequence shown here is derived from an EMBL/GenBank/DDBJ whole genome shotgun (WGS) entry which is preliminary data.</text>
</comment>
<reference evidence="2" key="1">
    <citation type="journal article" date="2014" name="Int. J. Syst. Evol. Microbiol.">
        <title>Complete genome sequence of Corynebacterium casei LMG S-19264T (=DSM 44701T), isolated from a smear-ripened cheese.</title>
        <authorList>
            <consortium name="US DOE Joint Genome Institute (JGI-PGF)"/>
            <person name="Walter F."/>
            <person name="Albersmeier A."/>
            <person name="Kalinowski J."/>
            <person name="Ruckert C."/>
        </authorList>
    </citation>
    <scope>NUCLEOTIDE SEQUENCE</scope>
    <source>
        <strain evidence="2">CGMCC 1.7081</strain>
    </source>
</reference>
<dbReference type="GO" id="GO:0005524">
    <property type="term" value="F:ATP binding"/>
    <property type="evidence" value="ECO:0007669"/>
    <property type="project" value="InterPro"/>
</dbReference>
<dbReference type="RefSeq" id="WP_028094805.1">
    <property type="nucleotide sequence ID" value="NZ_BNAP01000027.1"/>
</dbReference>
<dbReference type="AlphaFoldDB" id="A0A8J3ME40"/>
<evidence type="ECO:0000313" key="3">
    <source>
        <dbReference type="Proteomes" id="UP000611500"/>
    </source>
</evidence>
<reference evidence="2" key="2">
    <citation type="submission" date="2020-09" db="EMBL/GenBank/DDBJ databases">
        <authorList>
            <person name="Sun Q."/>
            <person name="Zhou Y."/>
        </authorList>
    </citation>
    <scope>NUCLEOTIDE SEQUENCE</scope>
    <source>
        <strain evidence="2">CGMCC 1.7081</strain>
    </source>
</reference>
<organism evidence="2 3">
    <name type="scientific">Pseudodonghicola xiamenensis</name>
    <dbReference type="NCBI Taxonomy" id="337702"/>
    <lineage>
        <taxon>Bacteria</taxon>
        <taxon>Pseudomonadati</taxon>
        <taxon>Pseudomonadota</taxon>
        <taxon>Alphaproteobacteria</taxon>
        <taxon>Rhodobacterales</taxon>
        <taxon>Paracoccaceae</taxon>
        <taxon>Pseudodonghicola</taxon>
    </lineage>
</organism>
<dbReference type="CDD" id="cd01918">
    <property type="entry name" value="HprK_C"/>
    <property type="match status" value="1"/>
</dbReference>
<keyword evidence="3" id="KW-1185">Reference proteome</keyword>
<evidence type="ECO:0000313" key="2">
    <source>
        <dbReference type="EMBL" id="GHH00623.1"/>
    </source>
</evidence>
<accession>A0A8J3ME40</accession>
<gene>
    <name evidence="2" type="ORF">GCM10010961_37410</name>
</gene>
<proteinExistence type="predicted"/>